<reference evidence="2 3" key="1">
    <citation type="submission" date="2017-06" db="EMBL/GenBank/DDBJ databases">
        <authorList>
            <person name="Kim H.J."/>
            <person name="Triplett B.A."/>
        </authorList>
    </citation>
    <scope>NUCLEOTIDE SEQUENCE [LARGE SCALE GENOMIC DNA]</scope>
    <source>
        <strain evidence="2 3">DSM 19307</strain>
    </source>
</reference>
<organism evidence="2 3">
    <name type="scientific">Ekhidna lutea</name>
    <dbReference type="NCBI Taxonomy" id="447679"/>
    <lineage>
        <taxon>Bacteria</taxon>
        <taxon>Pseudomonadati</taxon>
        <taxon>Bacteroidota</taxon>
        <taxon>Cytophagia</taxon>
        <taxon>Cytophagales</taxon>
        <taxon>Reichenbachiellaceae</taxon>
        <taxon>Ekhidna</taxon>
    </lineage>
</organism>
<dbReference type="RefSeq" id="WP_089356598.1">
    <property type="nucleotide sequence ID" value="NZ_FZPD01000003.1"/>
</dbReference>
<dbReference type="OrthoDB" id="664859at2"/>
<accession>A0A239IW61</accession>
<gene>
    <name evidence="2" type="ORF">SAMN05421640_1865</name>
</gene>
<feature type="signal peptide" evidence="1">
    <location>
        <begin position="1"/>
        <end position="24"/>
    </location>
</feature>
<protein>
    <submittedName>
        <fullName evidence="2">Uncharacterized protein</fullName>
    </submittedName>
</protein>
<dbReference type="Proteomes" id="UP000198393">
    <property type="component" value="Unassembled WGS sequence"/>
</dbReference>
<sequence length="343" mass="39206">MKRINKLKFTIGAVLLWVSSVTYAQQLNFGQAPTQSKFPDTLTIVTDTNKKLIFAFNQMSREEKYLSNELWNSILSVMETSLGRSLYDEGVEVTYIKNEDAIEARITITPFESKSDVFVIGKEGISEQLSDRIVFTIKLDKVAISFFVDDVSELDHLKSQNIESLWSEIKSSKKEFKYRRSQYQAEGIAKYGDFKINKISSDNPVDFVELGIGVGLGYYADRFAPDISYDISFRFHNRFGKPSTKFGLLYTQHYFVSRNEESEFDIDLNGFLSGYFAINTSSEKEYGIGFGYLINQNGSFYKGDTFKMTVYNRKSSKTSLSPEIIFTDGFKKAFPALRFGLTF</sequence>
<evidence type="ECO:0000256" key="1">
    <source>
        <dbReference type="SAM" id="SignalP"/>
    </source>
</evidence>
<dbReference type="AlphaFoldDB" id="A0A239IW61"/>
<keyword evidence="3" id="KW-1185">Reference proteome</keyword>
<name>A0A239IW61_EKHLU</name>
<dbReference type="EMBL" id="FZPD01000003">
    <property type="protein sequence ID" value="SNS97861.1"/>
    <property type="molecule type" value="Genomic_DNA"/>
</dbReference>
<keyword evidence="1" id="KW-0732">Signal</keyword>
<evidence type="ECO:0000313" key="2">
    <source>
        <dbReference type="EMBL" id="SNS97861.1"/>
    </source>
</evidence>
<evidence type="ECO:0000313" key="3">
    <source>
        <dbReference type="Proteomes" id="UP000198393"/>
    </source>
</evidence>
<proteinExistence type="predicted"/>
<feature type="chain" id="PRO_5012737683" evidence="1">
    <location>
        <begin position="25"/>
        <end position="343"/>
    </location>
</feature>